<reference evidence="2" key="1">
    <citation type="submission" date="2014-04" db="EMBL/GenBank/DDBJ databases">
        <title>Evolutionary Origins and Diversification of the Mycorrhizal Mutualists.</title>
        <authorList>
            <consortium name="DOE Joint Genome Institute"/>
            <consortium name="Mycorrhizal Genomics Consortium"/>
            <person name="Kohler A."/>
            <person name="Kuo A."/>
            <person name="Nagy L.G."/>
            <person name="Floudas D."/>
            <person name="Copeland A."/>
            <person name="Barry K.W."/>
            <person name="Cichocki N."/>
            <person name="Veneault-Fourrey C."/>
            <person name="LaButti K."/>
            <person name="Lindquist E.A."/>
            <person name="Lipzen A."/>
            <person name="Lundell T."/>
            <person name="Morin E."/>
            <person name="Murat C."/>
            <person name="Riley R."/>
            <person name="Ohm R."/>
            <person name="Sun H."/>
            <person name="Tunlid A."/>
            <person name="Henrissat B."/>
            <person name="Grigoriev I.V."/>
            <person name="Hibbett D.S."/>
            <person name="Martin F."/>
        </authorList>
    </citation>
    <scope>NUCLEOTIDE SEQUENCE [LARGE SCALE GENOMIC DNA]</scope>
    <source>
        <strain evidence="2">FD-334 SS-4</strain>
    </source>
</reference>
<dbReference type="EMBL" id="KN817537">
    <property type="protein sequence ID" value="KJA24377.1"/>
    <property type="molecule type" value="Genomic_DNA"/>
</dbReference>
<organism evidence="1 2">
    <name type="scientific">Hypholoma sublateritium (strain FD-334 SS-4)</name>
    <dbReference type="NCBI Taxonomy" id="945553"/>
    <lineage>
        <taxon>Eukaryota</taxon>
        <taxon>Fungi</taxon>
        <taxon>Dikarya</taxon>
        <taxon>Basidiomycota</taxon>
        <taxon>Agaricomycotina</taxon>
        <taxon>Agaricomycetes</taxon>
        <taxon>Agaricomycetidae</taxon>
        <taxon>Agaricales</taxon>
        <taxon>Agaricineae</taxon>
        <taxon>Strophariaceae</taxon>
        <taxon>Hypholoma</taxon>
    </lineage>
</organism>
<gene>
    <name evidence="1" type="ORF">HYPSUDRAFT_38811</name>
</gene>
<dbReference type="AlphaFoldDB" id="A0A0D2LAV8"/>
<accession>A0A0D2LAV8</accession>
<name>A0A0D2LAV8_HYPSF</name>
<evidence type="ECO:0000313" key="1">
    <source>
        <dbReference type="EMBL" id="KJA24377.1"/>
    </source>
</evidence>
<proteinExistence type="predicted"/>
<protein>
    <submittedName>
        <fullName evidence="1">Uncharacterized protein</fullName>
    </submittedName>
</protein>
<evidence type="ECO:0000313" key="2">
    <source>
        <dbReference type="Proteomes" id="UP000054270"/>
    </source>
</evidence>
<dbReference type="Proteomes" id="UP000054270">
    <property type="component" value="Unassembled WGS sequence"/>
</dbReference>
<keyword evidence="2" id="KW-1185">Reference proteome</keyword>
<sequence>MYGIRCIGSETRRLAQSSTAEDGTVAAQYHRSTPDPYHQWFVTALSGGPPGQALDEDRRIIHLGGLYGNTSYTNHRVTSPPSREFKGVRDALHWRPGAVEFPTLPGTCATPSMPLASGHLQYRDQSQIARRVHQQYVLPRIGGITRPQRV</sequence>